<keyword evidence="1" id="KW-1133">Transmembrane helix</keyword>
<dbReference type="Proteomes" id="UP001597135">
    <property type="component" value="Unassembled WGS sequence"/>
</dbReference>
<evidence type="ECO:0000313" key="3">
    <source>
        <dbReference type="Proteomes" id="UP001597135"/>
    </source>
</evidence>
<keyword evidence="1" id="KW-0812">Transmembrane</keyword>
<evidence type="ECO:0000313" key="2">
    <source>
        <dbReference type="EMBL" id="MFD1342774.1"/>
    </source>
</evidence>
<dbReference type="EMBL" id="JBHTMU010000015">
    <property type="protein sequence ID" value="MFD1342774.1"/>
    <property type="molecule type" value="Genomic_DNA"/>
</dbReference>
<evidence type="ECO:0008006" key="4">
    <source>
        <dbReference type="Google" id="ProtNLM"/>
    </source>
</evidence>
<sequence length="54" mass="5741">MIVKIVLLFLIFMGVLGMFGKLRMPKLPGLAQTKCPACGRHRIGKGPCPCGGKG</sequence>
<protein>
    <recommendedName>
        <fullName evidence="4">Short-chain dehydrogenase</fullName>
    </recommendedName>
</protein>
<name>A0ABW3ZIC8_9RHOB</name>
<proteinExistence type="predicted"/>
<accession>A0ABW3ZIC8</accession>
<reference evidence="3" key="1">
    <citation type="journal article" date="2019" name="Int. J. Syst. Evol. Microbiol.">
        <title>The Global Catalogue of Microorganisms (GCM) 10K type strain sequencing project: providing services to taxonomists for standard genome sequencing and annotation.</title>
        <authorList>
            <consortium name="The Broad Institute Genomics Platform"/>
            <consortium name="The Broad Institute Genome Sequencing Center for Infectious Disease"/>
            <person name="Wu L."/>
            <person name="Ma J."/>
        </authorList>
    </citation>
    <scope>NUCLEOTIDE SEQUENCE [LARGE SCALE GENOMIC DNA]</scope>
    <source>
        <strain evidence="3">CCUG 62953</strain>
    </source>
</reference>
<organism evidence="2 3">
    <name type="scientific">Litorisediminicola beolgyonensis</name>
    <dbReference type="NCBI Taxonomy" id="1173614"/>
    <lineage>
        <taxon>Bacteria</taxon>
        <taxon>Pseudomonadati</taxon>
        <taxon>Pseudomonadota</taxon>
        <taxon>Alphaproteobacteria</taxon>
        <taxon>Rhodobacterales</taxon>
        <taxon>Paracoccaceae</taxon>
        <taxon>Litorisediminicola</taxon>
    </lineage>
</organism>
<keyword evidence="3" id="KW-1185">Reference proteome</keyword>
<dbReference type="RefSeq" id="WP_386803150.1">
    <property type="nucleotide sequence ID" value="NZ_JBHTMU010000015.1"/>
</dbReference>
<comment type="caution">
    <text evidence="2">The sequence shown here is derived from an EMBL/GenBank/DDBJ whole genome shotgun (WGS) entry which is preliminary data.</text>
</comment>
<feature type="transmembrane region" description="Helical" evidence="1">
    <location>
        <begin position="6"/>
        <end position="24"/>
    </location>
</feature>
<keyword evidence="1" id="KW-0472">Membrane</keyword>
<evidence type="ECO:0000256" key="1">
    <source>
        <dbReference type="SAM" id="Phobius"/>
    </source>
</evidence>
<gene>
    <name evidence="2" type="ORF">ACFQ4E_10120</name>
</gene>